<dbReference type="GO" id="GO:0008270">
    <property type="term" value="F:zinc ion binding"/>
    <property type="evidence" value="ECO:0007669"/>
    <property type="project" value="InterPro"/>
</dbReference>
<evidence type="ECO:0000256" key="4">
    <source>
        <dbReference type="ARBA" id="ARBA00023163"/>
    </source>
</evidence>
<dbReference type="EMBL" id="MU853260">
    <property type="protein sequence ID" value="KAK4118756.1"/>
    <property type="molecule type" value="Genomic_DNA"/>
</dbReference>
<dbReference type="Gene3D" id="4.10.240.10">
    <property type="entry name" value="Zn(2)-C6 fungal-type DNA-binding domain"/>
    <property type="match status" value="1"/>
</dbReference>
<dbReference type="Pfam" id="PF00172">
    <property type="entry name" value="Zn_clus"/>
    <property type="match status" value="1"/>
</dbReference>
<evidence type="ECO:0000313" key="8">
    <source>
        <dbReference type="EMBL" id="KAK4118756.1"/>
    </source>
</evidence>
<evidence type="ECO:0000259" key="7">
    <source>
        <dbReference type="PROSITE" id="PS50048"/>
    </source>
</evidence>
<organism evidence="8 9">
    <name type="scientific">Parathielavia appendiculata</name>
    <dbReference type="NCBI Taxonomy" id="2587402"/>
    <lineage>
        <taxon>Eukaryota</taxon>
        <taxon>Fungi</taxon>
        <taxon>Dikarya</taxon>
        <taxon>Ascomycota</taxon>
        <taxon>Pezizomycotina</taxon>
        <taxon>Sordariomycetes</taxon>
        <taxon>Sordariomycetidae</taxon>
        <taxon>Sordariales</taxon>
        <taxon>Chaetomiaceae</taxon>
        <taxon>Parathielavia</taxon>
    </lineage>
</organism>
<feature type="domain" description="Zn(2)-C6 fungal-type" evidence="7">
    <location>
        <begin position="36"/>
        <end position="66"/>
    </location>
</feature>
<evidence type="ECO:0000256" key="5">
    <source>
        <dbReference type="ARBA" id="ARBA00023242"/>
    </source>
</evidence>
<reference evidence="8" key="1">
    <citation type="journal article" date="2023" name="Mol. Phylogenet. Evol.">
        <title>Genome-scale phylogeny and comparative genomics of the fungal order Sordariales.</title>
        <authorList>
            <person name="Hensen N."/>
            <person name="Bonometti L."/>
            <person name="Westerberg I."/>
            <person name="Brannstrom I.O."/>
            <person name="Guillou S."/>
            <person name="Cros-Aarteil S."/>
            <person name="Calhoun S."/>
            <person name="Haridas S."/>
            <person name="Kuo A."/>
            <person name="Mondo S."/>
            <person name="Pangilinan J."/>
            <person name="Riley R."/>
            <person name="LaButti K."/>
            <person name="Andreopoulos B."/>
            <person name="Lipzen A."/>
            <person name="Chen C."/>
            <person name="Yan M."/>
            <person name="Daum C."/>
            <person name="Ng V."/>
            <person name="Clum A."/>
            <person name="Steindorff A."/>
            <person name="Ohm R.A."/>
            <person name="Martin F."/>
            <person name="Silar P."/>
            <person name="Natvig D.O."/>
            <person name="Lalanne C."/>
            <person name="Gautier V."/>
            <person name="Ament-Velasquez S.L."/>
            <person name="Kruys A."/>
            <person name="Hutchinson M.I."/>
            <person name="Powell A.J."/>
            <person name="Barry K."/>
            <person name="Miller A.N."/>
            <person name="Grigoriev I.V."/>
            <person name="Debuchy R."/>
            <person name="Gladieux P."/>
            <person name="Hiltunen Thoren M."/>
            <person name="Johannesson H."/>
        </authorList>
    </citation>
    <scope>NUCLEOTIDE SEQUENCE</scope>
    <source>
        <strain evidence="8">CBS 731.68</strain>
    </source>
</reference>
<dbReference type="InterPro" id="IPR036864">
    <property type="entry name" value="Zn2-C6_fun-type_DNA-bd_sf"/>
</dbReference>
<dbReference type="SMART" id="SM00066">
    <property type="entry name" value="GAL4"/>
    <property type="match status" value="1"/>
</dbReference>
<dbReference type="GO" id="GO:0000981">
    <property type="term" value="F:DNA-binding transcription factor activity, RNA polymerase II-specific"/>
    <property type="evidence" value="ECO:0007669"/>
    <property type="project" value="InterPro"/>
</dbReference>
<feature type="region of interest" description="Disordered" evidence="6">
    <location>
        <begin position="83"/>
        <end position="119"/>
    </location>
</feature>
<accession>A0AAN6TRH5</accession>
<keyword evidence="1" id="KW-0479">Metal-binding</keyword>
<sequence length="465" mass="51569">MEPLSCSSCSRTFPSVPTLERHRLRCRFRPTSRRKACAECSRSKVRCDQALPSCSRCVVHSLVCVYPHLEGLRVTPNGPHPVSSGSLVTVPLTPSPSSPHSQQWAPPDREGPLGGRPPADFLPVPAWPPGAEAEWQAGALPLFEGNFDCPDLSLGLGGLDETINLDSNPRFAQAREPCHFQDLSSYLSEKWKTTQQGLDFIDSVLKVNVDNFVTGLQKPFFVHFQDWDVAQRPAALTEAVTVGQLYMYATRTVQSDAVLLRAIDAQLGQFQLKVTAMQSERDEISMLQAVLLYACMRVYRAGPIASECIDRIPLRLMQHVLSKNLPCMTLPTNPLPTAWQDWIAIESIHRAFFTLHALDYVTQARQSAPTALCSFYPTAPLPLPTHIWEAPTADEWAARYRAWEKYCDAQGPLRGRDVLSWVQGKESGAEEKLRAWFLGIEDELGGLVFECARAQGKTEGAGALV</sequence>
<proteinExistence type="predicted"/>
<evidence type="ECO:0000256" key="2">
    <source>
        <dbReference type="ARBA" id="ARBA00022833"/>
    </source>
</evidence>
<dbReference type="CDD" id="cd00067">
    <property type="entry name" value="GAL4"/>
    <property type="match status" value="1"/>
</dbReference>
<dbReference type="PANTHER" id="PTHR47660">
    <property type="entry name" value="TRANSCRIPTION FACTOR WITH C2H2 AND ZN(2)-CYS(6) DNA BINDING DOMAIN (EUROFUNG)-RELATED-RELATED"/>
    <property type="match status" value="1"/>
</dbReference>
<protein>
    <recommendedName>
        <fullName evidence="7">Zn(2)-C6 fungal-type domain-containing protein</fullName>
    </recommendedName>
</protein>
<dbReference type="PROSITE" id="PS00463">
    <property type="entry name" value="ZN2_CY6_FUNGAL_1"/>
    <property type="match status" value="1"/>
</dbReference>
<dbReference type="GeneID" id="87830832"/>
<evidence type="ECO:0000313" key="9">
    <source>
        <dbReference type="Proteomes" id="UP001302602"/>
    </source>
</evidence>
<dbReference type="InterPro" id="IPR001138">
    <property type="entry name" value="Zn2Cys6_DnaBD"/>
</dbReference>
<evidence type="ECO:0000256" key="6">
    <source>
        <dbReference type="SAM" id="MobiDB-lite"/>
    </source>
</evidence>
<dbReference type="RefSeq" id="XP_062642529.1">
    <property type="nucleotide sequence ID" value="XM_062794063.1"/>
</dbReference>
<dbReference type="SUPFAM" id="SSF57701">
    <property type="entry name" value="Zn2/Cys6 DNA-binding domain"/>
    <property type="match status" value="1"/>
</dbReference>
<keyword evidence="3" id="KW-0805">Transcription regulation</keyword>
<keyword evidence="2" id="KW-0862">Zinc</keyword>
<dbReference type="AlphaFoldDB" id="A0AAN6TRH5"/>
<keyword evidence="9" id="KW-1185">Reference proteome</keyword>
<evidence type="ECO:0000256" key="3">
    <source>
        <dbReference type="ARBA" id="ARBA00023015"/>
    </source>
</evidence>
<keyword evidence="5" id="KW-0539">Nucleus</keyword>
<keyword evidence="4" id="KW-0804">Transcription</keyword>
<evidence type="ECO:0000256" key="1">
    <source>
        <dbReference type="ARBA" id="ARBA00022723"/>
    </source>
</evidence>
<gene>
    <name evidence="8" type="ORF">N657DRAFT_650947</name>
</gene>
<comment type="caution">
    <text evidence="8">The sequence shown here is derived from an EMBL/GenBank/DDBJ whole genome shotgun (WGS) entry which is preliminary data.</text>
</comment>
<name>A0AAN6TRH5_9PEZI</name>
<reference evidence="8" key="2">
    <citation type="submission" date="2023-05" db="EMBL/GenBank/DDBJ databases">
        <authorList>
            <consortium name="Lawrence Berkeley National Laboratory"/>
            <person name="Steindorff A."/>
            <person name="Hensen N."/>
            <person name="Bonometti L."/>
            <person name="Westerberg I."/>
            <person name="Brannstrom I.O."/>
            <person name="Guillou S."/>
            <person name="Cros-Aarteil S."/>
            <person name="Calhoun S."/>
            <person name="Haridas S."/>
            <person name="Kuo A."/>
            <person name="Mondo S."/>
            <person name="Pangilinan J."/>
            <person name="Riley R."/>
            <person name="Labutti K."/>
            <person name="Andreopoulos B."/>
            <person name="Lipzen A."/>
            <person name="Chen C."/>
            <person name="Yanf M."/>
            <person name="Daum C."/>
            <person name="Ng V."/>
            <person name="Clum A."/>
            <person name="Ohm R."/>
            <person name="Martin F."/>
            <person name="Silar P."/>
            <person name="Natvig D."/>
            <person name="Lalanne C."/>
            <person name="Gautier V."/>
            <person name="Ament-Velasquez S.L."/>
            <person name="Kruys A."/>
            <person name="Hutchinson M.I."/>
            <person name="Powell A.J."/>
            <person name="Barry K."/>
            <person name="Miller A.N."/>
            <person name="Grigoriev I.V."/>
            <person name="Debuchy R."/>
            <person name="Gladieux P."/>
            <person name="Thoren M.H."/>
            <person name="Johannesson H."/>
        </authorList>
    </citation>
    <scope>NUCLEOTIDE SEQUENCE</scope>
    <source>
        <strain evidence="8">CBS 731.68</strain>
    </source>
</reference>
<dbReference type="PROSITE" id="PS50048">
    <property type="entry name" value="ZN2_CY6_FUNGAL_2"/>
    <property type="match status" value="1"/>
</dbReference>
<dbReference type="Proteomes" id="UP001302602">
    <property type="component" value="Unassembled WGS sequence"/>
</dbReference>